<sequence length="567" mass="64030">MPVSKRLLQQTRSLLNTETGTVYKQHGGKVRVCLIYPNTYYVGMSNLGFRLVYSILNARSDVVCERAFLPSQETIVELLRTRTPLYGMESITPVSGFDIVGFSVSFENDYPNLLKILRLSRLPVYAKDRDHRAPLVIMGGPCALLNPEPLSEFIDVVFIGEAEAMLDGFIDVYRASAGRDELFDNLRGFSGIYVPSRYVVHYNDDGRISKRVVTSAGYPDVIRRSYVKDLNTLTVTGQIITPQTEFSSMYLVEAMRGCPWGCRFCAVRSIYGPPRKKGLETVTQQVDRSRQCGGRVGLIGASLTDYPHIKDVLTLEGVEFSITSLRASRRSVELLSLMRNKNSVSLAPETGSERLRRLINKQITRQDIIETATLIFNTGISTLRLYFMLGLPTETDDDVLETVELVKTLRGLTRRTNIVMSISVFVPKPQTPFQWHPMVTAQTVKHRLRLIKDALKADNVKVFHDIARHAYLEGLLAVGDRRLCRVLEFMGEGSDWRKACQRAELSVDFYIHRQKDPADPLPWDFIDCGTGRDRLLAEYEEGREEKRMGDFVPPQTPLQGSTAPLTP</sequence>
<keyword evidence="4" id="KW-1185">Reference proteome</keyword>
<dbReference type="Gene3D" id="3.80.30.20">
    <property type="entry name" value="tm_1862 like domain"/>
    <property type="match status" value="1"/>
</dbReference>
<proteinExistence type="predicted"/>
<gene>
    <name evidence="3" type="ORF">MBAV_004261</name>
</gene>
<evidence type="ECO:0000313" key="3">
    <source>
        <dbReference type="EMBL" id="KJU83543.1"/>
    </source>
</evidence>
<dbReference type="InterPro" id="IPR045784">
    <property type="entry name" value="Radical_SAM_N2"/>
</dbReference>
<dbReference type="SUPFAM" id="SSF102114">
    <property type="entry name" value="Radical SAM enzymes"/>
    <property type="match status" value="1"/>
</dbReference>
<dbReference type="SFLD" id="SFLDS00029">
    <property type="entry name" value="Radical_SAM"/>
    <property type="match status" value="1"/>
</dbReference>
<dbReference type="EMBL" id="LACI01001853">
    <property type="protein sequence ID" value="KJU83543.1"/>
    <property type="molecule type" value="Genomic_DNA"/>
</dbReference>
<dbReference type="SMART" id="SM00729">
    <property type="entry name" value="Elp3"/>
    <property type="match status" value="1"/>
</dbReference>
<dbReference type="SFLD" id="SFLDG01082">
    <property type="entry name" value="B12-binding_domain_containing"/>
    <property type="match status" value="1"/>
</dbReference>
<evidence type="ECO:0000313" key="4">
    <source>
        <dbReference type="Proteomes" id="UP000033423"/>
    </source>
</evidence>
<reference evidence="3 4" key="1">
    <citation type="submission" date="2015-02" db="EMBL/GenBank/DDBJ databases">
        <title>Single-cell genomics of uncultivated deep-branching MTB reveals a conserved set of magnetosome genes.</title>
        <authorList>
            <person name="Kolinko S."/>
            <person name="Richter M."/>
            <person name="Glockner F.O."/>
            <person name="Brachmann A."/>
            <person name="Schuler D."/>
        </authorList>
    </citation>
    <scope>NUCLEOTIDE SEQUENCE [LARGE SCALE GENOMIC DNA]</scope>
    <source>
        <strain evidence="3">TM-1</strain>
    </source>
</reference>
<dbReference type="InterPro" id="IPR058240">
    <property type="entry name" value="rSAM_sf"/>
</dbReference>
<feature type="domain" description="Radical SAM core" evidence="2">
    <location>
        <begin position="244"/>
        <end position="461"/>
    </location>
</feature>
<dbReference type="InterPro" id="IPR007197">
    <property type="entry name" value="rSAM"/>
</dbReference>
<organism evidence="3 4">
    <name type="scientific">Candidatus Magnetobacterium bavaricum</name>
    <dbReference type="NCBI Taxonomy" id="29290"/>
    <lineage>
        <taxon>Bacteria</taxon>
        <taxon>Pseudomonadati</taxon>
        <taxon>Nitrospirota</taxon>
        <taxon>Thermodesulfovibrionia</taxon>
        <taxon>Thermodesulfovibrionales</taxon>
        <taxon>Candidatus Magnetobacteriaceae</taxon>
        <taxon>Candidatus Magnetobacterium</taxon>
    </lineage>
</organism>
<name>A0A0F3GS83_9BACT</name>
<dbReference type="CDD" id="cd01335">
    <property type="entry name" value="Radical_SAM"/>
    <property type="match status" value="1"/>
</dbReference>
<dbReference type="GO" id="GO:0003824">
    <property type="term" value="F:catalytic activity"/>
    <property type="evidence" value="ECO:0007669"/>
    <property type="project" value="InterPro"/>
</dbReference>
<dbReference type="PROSITE" id="PS51918">
    <property type="entry name" value="RADICAL_SAM"/>
    <property type="match status" value="1"/>
</dbReference>
<dbReference type="Proteomes" id="UP000033423">
    <property type="component" value="Unassembled WGS sequence"/>
</dbReference>
<comment type="caution">
    <text evidence="3">The sequence shown here is derived from an EMBL/GenBank/DDBJ whole genome shotgun (WGS) entry which is preliminary data.</text>
</comment>
<dbReference type="Gene3D" id="3.40.50.280">
    <property type="entry name" value="Cobalamin-binding domain"/>
    <property type="match status" value="1"/>
</dbReference>
<evidence type="ECO:0000259" key="2">
    <source>
        <dbReference type="PROSITE" id="PS51918"/>
    </source>
</evidence>
<dbReference type="Pfam" id="PF19864">
    <property type="entry name" value="Radical_SAM_N2"/>
    <property type="match status" value="1"/>
</dbReference>
<dbReference type="InterPro" id="IPR023404">
    <property type="entry name" value="rSAM_horseshoe"/>
</dbReference>
<dbReference type="PANTHER" id="PTHR42731">
    <property type="entry name" value="SLL1084 PROTEIN"/>
    <property type="match status" value="1"/>
</dbReference>
<dbReference type="InterPro" id="IPR006638">
    <property type="entry name" value="Elp3/MiaA/NifB-like_rSAM"/>
</dbReference>
<accession>A0A0F3GS83</accession>
<dbReference type="PATRIC" id="fig|29290.4.peg.5650"/>
<feature type="compositionally biased region" description="Polar residues" evidence="1">
    <location>
        <begin position="557"/>
        <end position="567"/>
    </location>
</feature>
<feature type="region of interest" description="Disordered" evidence="1">
    <location>
        <begin position="542"/>
        <end position="567"/>
    </location>
</feature>
<protein>
    <submittedName>
        <fullName evidence="3">Radical SAM domain-containing protein</fullName>
    </submittedName>
</protein>
<dbReference type="Pfam" id="PF04055">
    <property type="entry name" value="Radical_SAM"/>
    <property type="match status" value="1"/>
</dbReference>
<evidence type="ECO:0000256" key="1">
    <source>
        <dbReference type="SAM" id="MobiDB-lite"/>
    </source>
</evidence>
<dbReference type="GO" id="GO:0051536">
    <property type="term" value="F:iron-sulfur cluster binding"/>
    <property type="evidence" value="ECO:0007669"/>
    <property type="project" value="InterPro"/>
</dbReference>
<dbReference type="PANTHER" id="PTHR42731:SF5">
    <property type="entry name" value="RADICAL SAM DOMAIN PROTEIN"/>
    <property type="match status" value="1"/>
</dbReference>
<dbReference type="AlphaFoldDB" id="A0A0F3GS83"/>